<dbReference type="Pfam" id="PF01135">
    <property type="entry name" value="PCMT"/>
    <property type="match status" value="1"/>
</dbReference>
<proteinExistence type="inferred from homology"/>
<feature type="coiled-coil region" evidence="2">
    <location>
        <begin position="330"/>
        <end position="371"/>
    </location>
</feature>
<sequence length="592" mass="67268">MGTTASKDNDELVDYLVNDRSLRCKDVERGFRLVDRGRFIPPGAHEDAYRDAPYRDRDTNPVEDAERPPSSIGSIHLSAPCIYTSALDHLQLKRGQTFLNIGSGTGYLNTVVGFIIGSTGTNHGIEYFENLVEYANKKLVETLKGPEINCYDFALPTFLHGNGLLINDESKEFYDRIYIGAAITEEALQNMGNLLKVGGQLVAPVENSMICYRRTATDDFQRENYSNVSFSTLLPISPNTKPVVLPNDSYKNFSLRELCRTAIRQTIMKKAQSLTPVELQQRVDETMEEPQEYDDRPTNSMVLHVTGRGGQPRPVMIGLRREALPHIRRARQALDDVGIHQNEINQEEQQEREQEEDADEANIRIRRARLLRALMLGERDHAMARRARRLREIADERRRFRGELVENFRDEGEPVEEMREGEEAGEGQEEREIEADEHLIFSSETSDEDSEEEEDEQGNESGEQQQPEHDIPLMDGIVEDIVVRPDKNQPNPLRASSSGTSLRQSQPAMQPHIPMEDESEGTTNDENSSKRRRVGSDSEDSTNSTSGEEQRLIVVKRQSESLIQCSNQFIQILDELKLPKNLKVYCRYGVSD</sequence>
<evidence type="ECO:0000313" key="5">
    <source>
        <dbReference type="WBParaSite" id="MBELARI_LOCUS11809"/>
    </source>
</evidence>
<feature type="compositionally biased region" description="Acidic residues" evidence="3">
    <location>
        <begin position="445"/>
        <end position="458"/>
    </location>
</feature>
<feature type="region of interest" description="Disordered" evidence="3">
    <location>
        <begin position="486"/>
        <end position="551"/>
    </location>
</feature>
<dbReference type="Gene3D" id="3.40.50.150">
    <property type="entry name" value="Vaccinia Virus protein VP39"/>
    <property type="match status" value="1"/>
</dbReference>
<dbReference type="GO" id="GO:0004719">
    <property type="term" value="F:protein-L-isoaspartate (D-aspartate) O-methyltransferase activity"/>
    <property type="evidence" value="ECO:0007669"/>
    <property type="project" value="InterPro"/>
</dbReference>
<keyword evidence="2" id="KW-0175">Coiled coil</keyword>
<feature type="compositionally biased region" description="Acidic residues" evidence="3">
    <location>
        <begin position="423"/>
        <end position="435"/>
    </location>
</feature>
<comment type="similarity">
    <text evidence="1">Belongs to the methyltransferase superfamily. L-isoaspartyl/D-aspartyl protein methyltransferase family.</text>
</comment>
<dbReference type="WBParaSite" id="MBELARI_LOCUS11809">
    <property type="protein sequence ID" value="MBELARI_LOCUS11809"/>
    <property type="gene ID" value="MBELARI_LOCUS11809"/>
</dbReference>
<evidence type="ECO:0000256" key="2">
    <source>
        <dbReference type="SAM" id="Coils"/>
    </source>
</evidence>
<dbReference type="GO" id="GO:0005737">
    <property type="term" value="C:cytoplasm"/>
    <property type="evidence" value="ECO:0007669"/>
    <property type="project" value="TreeGrafter"/>
</dbReference>
<evidence type="ECO:0000313" key="4">
    <source>
        <dbReference type="Proteomes" id="UP000887575"/>
    </source>
</evidence>
<keyword evidence="4" id="KW-1185">Reference proteome</keyword>
<feature type="compositionally biased region" description="Basic and acidic residues" evidence="3">
    <location>
        <begin position="44"/>
        <end position="67"/>
    </location>
</feature>
<dbReference type="Proteomes" id="UP000887575">
    <property type="component" value="Unassembled WGS sequence"/>
</dbReference>
<feature type="compositionally biased region" description="Basic and acidic residues" evidence="3">
    <location>
        <begin position="408"/>
        <end position="422"/>
    </location>
</feature>
<dbReference type="InterPro" id="IPR029063">
    <property type="entry name" value="SAM-dependent_MTases_sf"/>
</dbReference>
<accession>A0AAF3ECY1</accession>
<evidence type="ECO:0000256" key="1">
    <source>
        <dbReference type="ARBA" id="ARBA00005369"/>
    </source>
</evidence>
<feature type="compositionally biased region" description="Polar residues" evidence="3">
    <location>
        <begin position="488"/>
        <end position="508"/>
    </location>
</feature>
<evidence type="ECO:0000256" key="3">
    <source>
        <dbReference type="SAM" id="MobiDB-lite"/>
    </source>
</evidence>
<dbReference type="SUPFAM" id="SSF53335">
    <property type="entry name" value="S-adenosyl-L-methionine-dependent methyltransferases"/>
    <property type="match status" value="1"/>
</dbReference>
<dbReference type="PANTHER" id="PTHR11579">
    <property type="entry name" value="PROTEIN-L-ISOASPARTATE O-METHYLTRANSFERASE"/>
    <property type="match status" value="1"/>
</dbReference>
<name>A0AAF3ECY1_9BILA</name>
<reference evidence="5" key="1">
    <citation type="submission" date="2024-02" db="UniProtKB">
        <authorList>
            <consortium name="WormBaseParasite"/>
        </authorList>
    </citation>
    <scope>IDENTIFICATION</scope>
</reference>
<dbReference type="PANTHER" id="PTHR11579:SF9">
    <property type="entry name" value="PROTEIN-L-ISOASPARTATE O-METHYLTRANSFERASE"/>
    <property type="match status" value="1"/>
</dbReference>
<dbReference type="AlphaFoldDB" id="A0AAF3ECY1"/>
<organism evidence="4 5">
    <name type="scientific">Mesorhabditis belari</name>
    <dbReference type="NCBI Taxonomy" id="2138241"/>
    <lineage>
        <taxon>Eukaryota</taxon>
        <taxon>Metazoa</taxon>
        <taxon>Ecdysozoa</taxon>
        <taxon>Nematoda</taxon>
        <taxon>Chromadorea</taxon>
        <taxon>Rhabditida</taxon>
        <taxon>Rhabditina</taxon>
        <taxon>Rhabditomorpha</taxon>
        <taxon>Rhabditoidea</taxon>
        <taxon>Rhabditidae</taxon>
        <taxon>Mesorhabditinae</taxon>
        <taxon>Mesorhabditis</taxon>
    </lineage>
</organism>
<protein>
    <submittedName>
        <fullName evidence="5">Protein-L-isoaspartate O-methyltransferase domain-containing protein 1</fullName>
    </submittedName>
</protein>
<feature type="region of interest" description="Disordered" evidence="3">
    <location>
        <begin position="44"/>
        <end position="70"/>
    </location>
</feature>
<feature type="region of interest" description="Disordered" evidence="3">
    <location>
        <begin position="408"/>
        <end position="471"/>
    </location>
</feature>
<dbReference type="InterPro" id="IPR000682">
    <property type="entry name" value="PCMT"/>
</dbReference>